<evidence type="ECO:0000256" key="1">
    <source>
        <dbReference type="ARBA" id="ARBA00022676"/>
    </source>
</evidence>
<dbReference type="RefSeq" id="WP_055161468.1">
    <property type="nucleotide sequence ID" value="NZ_CP132968.1"/>
</dbReference>
<dbReference type="Gene3D" id="3.90.550.10">
    <property type="entry name" value="Spore Coat Polysaccharide Biosynthesis Protein SpsA, Chain A"/>
    <property type="match status" value="1"/>
</dbReference>
<evidence type="ECO:0000313" key="4">
    <source>
        <dbReference type="EMBL" id="CUP97712.1"/>
    </source>
</evidence>
<organism evidence="4 6">
    <name type="scientific">Anaerostipes hadrus</name>
    <dbReference type="NCBI Taxonomy" id="649756"/>
    <lineage>
        <taxon>Bacteria</taxon>
        <taxon>Bacillati</taxon>
        <taxon>Bacillota</taxon>
        <taxon>Clostridia</taxon>
        <taxon>Lachnospirales</taxon>
        <taxon>Lachnospiraceae</taxon>
        <taxon>Anaerostipes</taxon>
    </lineage>
</organism>
<dbReference type="EC" id="2.4.-.-" evidence="5"/>
<dbReference type="PANTHER" id="PTHR22916:SF51">
    <property type="entry name" value="GLYCOSYLTRANSFERASE EPSH-RELATED"/>
    <property type="match status" value="1"/>
</dbReference>
<name>A0A174SJ50_ANAHA</name>
<reference evidence="4 6" key="1">
    <citation type="submission" date="2015-09" db="EMBL/GenBank/DDBJ databases">
        <authorList>
            <consortium name="Pathogen Informatics"/>
        </authorList>
    </citation>
    <scope>NUCLEOTIDE SEQUENCE [LARGE SCALE GENOMIC DNA]</scope>
    <source>
        <strain evidence="4 6">2789STDY5834908</strain>
    </source>
</reference>
<reference evidence="5" key="2">
    <citation type="submission" date="2023-08" db="EMBL/GenBank/DDBJ databases">
        <title>Complete Genome Sequences of butyrate producing Anaerostipes hadrus strains BA1 and GIF7 isolated from the terminal ileum of a healthy lean male.</title>
        <authorList>
            <person name="Low A."/>
            <person name="Sheludchenko M."/>
            <person name="Cheng H.E."/>
            <person name="Koh X.Q."/>
            <person name="Lee J."/>
        </authorList>
    </citation>
    <scope>NUCLEOTIDE SEQUENCE</scope>
    <source>
        <strain evidence="5">BA1</strain>
    </source>
</reference>
<dbReference type="GO" id="GO:0016757">
    <property type="term" value="F:glycosyltransferase activity"/>
    <property type="evidence" value="ECO:0007669"/>
    <property type="project" value="UniProtKB-KW"/>
</dbReference>
<evidence type="ECO:0000259" key="3">
    <source>
        <dbReference type="Pfam" id="PF00535"/>
    </source>
</evidence>
<dbReference type="CDD" id="cd00761">
    <property type="entry name" value="Glyco_tranf_GTA_type"/>
    <property type="match status" value="1"/>
</dbReference>
<dbReference type="AlphaFoldDB" id="A0A174SJ50"/>
<dbReference type="EMBL" id="CP132968">
    <property type="protein sequence ID" value="WMD15988.1"/>
    <property type="molecule type" value="Genomic_DNA"/>
</dbReference>
<dbReference type="InterPro" id="IPR029044">
    <property type="entry name" value="Nucleotide-diphossugar_trans"/>
</dbReference>
<evidence type="ECO:0000256" key="2">
    <source>
        <dbReference type="ARBA" id="ARBA00022679"/>
    </source>
</evidence>
<protein>
    <submittedName>
        <fullName evidence="4">Chondroitin polymerase</fullName>
    </submittedName>
    <submittedName>
        <fullName evidence="5">Glycosyltransferase family 2 protein</fullName>
        <ecNumber evidence="5">2.4.-.-</ecNumber>
    </submittedName>
</protein>
<sequence length="331" mass="39306">MKFVSIICPVYNCERYIEKCIQSVLKQAYKNWELIIIDDGSKDASGQIGDKYANQSQNIKVVHQQNQGISKARNVGMKLAVGEYIFFLDADDYLEEGFLQDFVDVDDKYDYVAAGYIQENLLSGQKEEKLIQQKELSKKELKNEYISEDKTLPLTFVWGKRYKRQIINKNKIRFEEDILLGEDIRFNLQYLQCSKVMLGIDKAKIVHTFDGKSAVTKYYKERLDNIKDECQRLEDFLEIGDRIYNIRYYYMQAVIAHYEKHYEAGDISKKEKKERLKQTYRDEYFREALPYIIKNGTLDMKLKALCQKLYIPEAYKYLYKIILNLHKMKNR</sequence>
<evidence type="ECO:0000313" key="6">
    <source>
        <dbReference type="Proteomes" id="UP000095564"/>
    </source>
</evidence>
<keyword evidence="1 5" id="KW-0328">Glycosyltransferase</keyword>
<dbReference type="EMBL" id="CZAU01000032">
    <property type="protein sequence ID" value="CUP97712.1"/>
    <property type="molecule type" value="Genomic_DNA"/>
</dbReference>
<dbReference type="PANTHER" id="PTHR22916">
    <property type="entry name" value="GLYCOSYLTRANSFERASE"/>
    <property type="match status" value="1"/>
</dbReference>
<dbReference type="Proteomes" id="UP000095564">
    <property type="component" value="Unassembled WGS sequence"/>
</dbReference>
<feature type="domain" description="Glycosyltransferase 2-like" evidence="3">
    <location>
        <begin position="5"/>
        <end position="128"/>
    </location>
</feature>
<keyword evidence="2 5" id="KW-0808">Transferase</keyword>
<evidence type="ECO:0000313" key="5">
    <source>
        <dbReference type="EMBL" id="WMD15988.1"/>
    </source>
</evidence>
<gene>
    <name evidence="4" type="primary">kfoC_4</name>
    <name evidence="4" type="ORF">ERS852520_02704</name>
    <name evidence="5" type="ORF">RBI15_11480</name>
</gene>
<accession>A0A174SJ50</accession>
<dbReference type="InterPro" id="IPR001173">
    <property type="entry name" value="Glyco_trans_2-like"/>
</dbReference>
<proteinExistence type="predicted"/>
<dbReference type="SUPFAM" id="SSF53448">
    <property type="entry name" value="Nucleotide-diphospho-sugar transferases"/>
    <property type="match status" value="1"/>
</dbReference>
<dbReference type="Proteomes" id="UP001243496">
    <property type="component" value="Chromosome"/>
</dbReference>
<dbReference type="Pfam" id="PF00535">
    <property type="entry name" value="Glycos_transf_2"/>
    <property type="match status" value="1"/>
</dbReference>
<dbReference type="GeneID" id="92742020"/>
<dbReference type="OrthoDB" id="3189257at2"/>